<dbReference type="Proteomes" id="UP001344906">
    <property type="component" value="Unassembled WGS sequence"/>
</dbReference>
<comment type="caution">
    <text evidence="3">The sequence shown here is derived from an EMBL/GenBank/DDBJ whole genome shotgun (WGS) entry which is preliminary data.</text>
</comment>
<dbReference type="InterPro" id="IPR013737">
    <property type="entry name" value="Bac_rhamnosid_N"/>
</dbReference>
<dbReference type="InterPro" id="IPR012341">
    <property type="entry name" value="6hp_glycosidase-like_sf"/>
</dbReference>
<feature type="domain" description="Alpha-L-rhamnosidase six-hairpin glycosidase" evidence="2">
    <location>
        <begin position="382"/>
        <end position="535"/>
    </location>
</feature>
<proteinExistence type="predicted"/>
<keyword evidence="4" id="KW-1185">Reference proteome</keyword>
<dbReference type="PANTHER" id="PTHR34987">
    <property type="entry name" value="C, PUTATIVE (AFU_ORTHOLOGUE AFUA_3G02880)-RELATED"/>
    <property type="match status" value="1"/>
</dbReference>
<dbReference type="InterPro" id="IPR035396">
    <property type="entry name" value="Bac_rhamnosid6H"/>
</dbReference>
<dbReference type="Pfam" id="PF08531">
    <property type="entry name" value="Bac_rhamnosid_N"/>
    <property type="match status" value="1"/>
</dbReference>
<dbReference type="SUPFAM" id="SSF48208">
    <property type="entry name" value="Six-hairpin glycosidases"/>
    <property type="match status" value="1"/>
</dbReference>
<feature type="domain" description="Bacterial alpha-L-rhamnosidase N-terminal" evidence="1">
    <location>
        <begin position="42"/>
        <end position="188"/>
    </location>
</feature>
<organism evidence="3 4">
    <name type="scientific">Dictyobacter halimunensis</name>
    <dbReference type="NCBI Taxonomy" id="3026934"/>
    <lineage>
        <taxon>Bacteria</taxon>
        <taxon>Bacillati</taxon>
        <taxon>Chloroflexota</taxon>
        <taxon>Ktedonobacteria</taxon>
        <taxon>Ktedonobacterales</taxon>
        <taxon>Dictyobacteraceae</taxon>
        <taxon>Dictyobacter</taxon>
    </lineage>
</organism>
<gene>
    <name evidence="3" type="ORF">KDH_04510</name>
</gene>
<name>A0ABQ6FIZ6_9CHLR</name>
<evidence type="ECO:0000259" key="2">
    <source>
        <dbReference type="Pfam" id="PF17389"/>
    </source>
</evidence>
<dbReference type="RefSeq" id="WP_338247310.1">
    <property type="nucleotide sequence ID" value="NZ_BSRI01000001.1"/>
</dbReference>
<evidence type="ECO:0000313" key="4">
    <source>
        <dbReference type="Proteomes" id="UP001344906"/>
    </source>
</evidence>
<dbReference type="Gene3D" id="1.50.10.10">
    <property type="match status" value="1"/>
</dbReference>
<protein>
    <recommendedName>
        <fullName evidence="5">Alpha-L-rhamnosidase</fullName>
    </recommendedName>
</protein>
<accession>A0ABQ6FIZ6</accession>
<evidence type="ECO:0000259" key="1">
    <source>
        <dbReference type="Pfam" id="PF08531"/>
    </source>
</evidence>
<evidence type="ECO:0000313" key="3">
    <source>
        <dbReference type="EMBL" id="GLV53599.1"/>
    </source>
</evidence>
<dbReference type="InterPro" id="IPR008928">
    <property type="entry name" value="6-hairpin_glycosidase_sf"/>
</dbReference>
<dbReference type="EMBL" id="BSRI01000001">
    <property type="protein sequence ID" value="GLV53599.1"/>
    <property type="molecule type" value="Genomic_DNA"/>
</dbReference>
<sequence length="849" mass="97076">MDLTPARWIWFPSERTLPNTFVLFRRILTLPEQLPVRAQGWIVADSRYRLTVNGQRVQWGPVPADPRYPEADPLDIMPYLRSGGNVIGVEVLYYGHGEGTWVSGKPGLLLRLDLTYTDGRQEQLLSDQGWLSLLDRAHAPGQYKRWYLRALQEEFDARLQPELWNLVDYQPDDRWLPAQVLDAPADKPAACGRYRDYLTDAMPEAQYSELRTRQIPLLREFEVPALRLTDAGYVHWRRDPRDWFEMRTPDSFTITRDPAVVRFRDSSSWELGLPQQRQTGIYATFEWEEQLVGWPYFTIDAPEGTIIEVMHQEAHDPAQTAWMDNHFYSWSRFICREGVNTFESFDFESLRWLQLHIHAMTRPVTISKIGVRRRIYDWPQQPQISCGEPALQRLFDASINTLYNSAQETCVDGMGRERQQYSGDGGHQLLPLRTFLGDRQLPRRFLNTYCDGQTPDGYFLDSWPAYDRLVRIGQRQTQTSSWGPILDHSVGFVFDTWHHYLDTGSLEDVRAPYAHFSLLTNYLDRLRTQEAHGLLPVEGLAIPTVWIDHEAYLQQRHKQCAFNLYAAAMLQHALVPLARAFDDSDLELRAQRLGEELLGATVERFWCVEEGVFINNLPWLGEASELQGPRMCDRSLATAIMYDQCPSGQTAAALKALVECPDTMGFSYPANAGWRYWALGRGGRTDAILKDFRTRWADMDSVRYNNTLQEFWQAIPDSTAQWSHCPVAPLYILSSEIVGLKPLAPGFACYEVRPQLAGLPRLSTTIYTARGPLRLEATREGTGQRITLHTPSDGDGTLLVPIGTRFESAALEPADPAEETGWQRYRLVAGQSCIFWQPDGLDAGGDASN</sequence>
<dbReference type="Pfam" id="PF17389">
    <property type="entry name" value="Bac_rhamnosid6H"/>
    <property type="match status" value="1"/>
</dbReference>
<reference evidence="3 4" key="1">
    <citation type="submission" date="2023-02" db="EMBL/GenBank/DDBJ databases">
        <title>Dictyobacter halimunensis sp. nov., a new member of the class Ktedonobacteria from forest soil in a geothermal area.</title>
        <authorList>
            <person name="Rachmania M.K."/>
            <person name="Ningsih F."/>
            <person name="Sakai Y."/>
            <person name="Yabe S."/>
            <person name="Yokota A."/>
            <person name="Sjamsuridzal W."/>
        </authorList>
    </citation>
    <scope>NUCLEOTIDE SEQUENCE [LARGE SCALE GENOMIC DNA]</scope>
    <source>
        <strain evidence="3 4">S3.2.2.5</strain>
    </source>
</reference>
<dbReference type="Gene3D" id="2.60.120.260">
    <property type="entry name" value="Galactose-binding domain-like"/>
    <property type="match status" value="2"/>
</dbReference>
<dbReference type="Gene3D" id="2.60.420.10">
    <property type="entry name" value="Maltose phosphorylase, domain 3"/>
    <property type="match status" value="1"/>
</dbReference>
<dbReference type="PANTHER" id="PTHR34987:SF2">
    <property type="entry name" value="B, PUTATIVE (AFU_ORTHOLOGUE AFUA_7G05040)-RELATED"/>
    <property type="match status" value="1"/>
</dbReference>
<evidence type="ECO:0008006" key="5">
    <source>
        <dbReference type="Google" id="ProtNLM"/>
    </source>
</evidence>